<dbReference type="GO" id="GO:0022857">
    <property type="term" value="F:transmembrane transporter activity"/>
    <property type="evidence" value="ECO:0007669"/>
    <property type="project" value="InterPro"/>
</dbReference>
<keyword evidence="2 4" id="KW-1133">Transmembrane helix</keyword>
<dbReference type="SUPFAM" id="SSF103473">
    <property type="entry name" value="MFS general substrate transporter"/>
    <property type="match status" value="1"/>
</dbReference>
<evidence type="ECO:0000256" key="4">
    <source>
        <dbReference type="SAM" id="Phobius"/>
    </source>
</evidence>
<dbReference type="PANTHER" id="PTHR23523">
    <property type="match status" value="1"/>
</dbReference>
<evidence type="ECO:0000313" key="6">
    <source>
        <dbReference type="EMBL" id="MBG0836544.1"/>
    </source>
</evidence>
<dbReference type="Pfam" id="PF07690">
    <property type="entry name" value="MFS_1"/>
    <property type="match status" value="1"/>
</dbReference>
<feature type="transmembrane region" description="Helical" evidence="4">
    <location>
        <begin position="131"/>
        <end position="152"/>
    </location>
</feature>
<feature type="transmembrane region" description="Helical" evidence="4">
    <location>
        <begin position="204"/>
        <end position="225"/>
    </location>
</feature>
<proteinExistence type="predicted"/>
<feature type="domain" description="Major facilitator superfamily (MFS) profile" evidence="5">
    <location>
        <begin position="3"/>
        <end position="383"/>
    </location>
</feature>
<dbReference type="InterPro" id="IPR052524">
    <property type="entry name" value="MFS_Cyanate_Porter"/>
</dbReference>
<feature type="transmembrane region" description="Helical" evidence="4">
    <location>
        <begin position="73"/>
        <end position="91"/>
    </location>
</feature>
<name>A0A931GCG7_9PSED</name>
<organism evidence="6 7">
    <name type="scientific">Pseudomonas chaetocerotis</name>
    <dbReference type="NCBI Taxonomy" id="2758695"/>
    <lineage>
        <taxon>Bacteria</taxon>
        <taxon>Pseudomonadati</taxon>
        <taxon>Pseudomonadota</taxon>
        <taxon>Gammaproteobacteria</taxon>
        <taxon>Pseudomonadales</taxon>
        <taxon>Pseudomonadaceae</taxon>
        <taxon>Pseudomonas</taxon>
    </lineage>
</organism>
<dbReference type="EMBL" id="JACFYX010000014">
    <property type="protein sequence ID" value="MBG0836544.1"/>
    <property type="molecule type" value="Genomic_DNA"/>
</dbReference>
<feature type="transmembrane region" description="Helical" evidence="4">
    <location>
        <begin position="97"/>
        <end position="119"/>
    </location>
</feature>
<feature type="transmembrane region" description="Helical" evidence="4">
    <location>
        <begin position="294"/>
        <end position="315"/>
    </location>
</feature>
<evidence type="ECO:0000313" key="7">
    <source>
        <dbReference type="Proteomes" id="UP000596932"/>
    </source>
</evidence>
<gene>
    <name evidence="6" type="ORF">H3221_15640</name>
</gene>
<feature type="transmembrane region" description="Helical" evidence="4">
    <location>
        <begin position="327"/>
        <end position="347"/>
    </location>
</feature>
<evidence type="ECO:0000256" key="1">
    <source>
        <dbReference type="ARBA" id="ARBA00022692"/>
    </source>
</evidence>
<dbReference type="NCBIfam" id="NF007256">
    <property type="entry name" value="PRK09705.1"/>
    <property type="match status" value="1"/>
</dbReference>
<dbReference type="InterPro" id="IPR020846">
    <property type="entry name" value="MFS_dom"/>
</dbReference>
<dbReference type="RefSeq" id="WP_196475767.1">
    <property type="nucleotide sequence ID" value="NZ_JACFYX020000005.1"/>
</dbReference>
<dbReference type="InterPro" id="IPR036259">
    <property type="entry name" value="MFS_trans_sf"/>
</dbReference>
<feature type="transmembrane region" description="Helical" evidence="4">
    <location>
        <begin position="237"/>
        <end position="258"/>
    </location>
</feature>
<dbReference type="AlphaFoldDB" id="A0A931GCG7"/>
<evidence type="ECO:0000259" key="5">
    <source>
        <dbReference type="PROSITE" id="PS50850"/>
    </source>
</evidence>
<keyword evidence="1 4" id="KW-0812">Transmembrane</keyword>
<reference evidence="6" key="1">
    <citation type="submission" date="2020-07" db="EMBL/GenBank/DDBJ databases">
        <title>Pseudomonas chaetoceroseae sp. nov., a new member of the Pseudomonas oleovorans group isolated from a culture of Chaetoceros calcitrans.</title>
        <authorList>
            <person name="Girard L."/>
            <person name="Lood C."/>
            <person name="De Mot R."/>
            <person name="Baudart J."/>
        </authorList>
    </citation>
    <scope>NUCLEOTIDE SEQUENCE</scope>
    <source>
        <strain evidence="6">536</strain>
    </source>
</reference>
<comment type="caution">
    <text evidence="6">The sequence shown here is derived from an EMBL/GenBank/DDBJ whole genome shotgun (WGS) entry which is preliminary data.</text>
</comment>
<dbReference type="PROSITE" id="PS50850">
    <property type="entry name" value="MFS"/>
    <property type="match status" value="1"/>
</dbReference>
<dbReference type="Gene3D" id="1.20.1250.20">
    <property type="entry name" value="MFS general substrate transporter like domains"/>
    <property type="match status" value="2"/>
</dbReference>
<dbReference type="InterPro" id="IPR011701">
    <property type="entry name" value="MFS"/>
</dbReference>
<evidence type="ECO:0000256" key="2">
    <source>
        <dbReference type="ARBA" id="ARBA00022989"/>
    </source>
</evidence>
<feature type="transmembrane region" description="Helical" evidence="4">
    <location>
        <begin position="359"/>
        <end position="378"/>
    </location>
</feature>
<keyword evidence="3 4" id="KW-0472">Membrane</keyword>
<feature type="transmembrane region" description="Helical" evidence="4">
    <location>
        <begin position="270"/>
        <end position="288"/>
    </location>
</feature>
<dbReference type="Proteomes" id="UP000596932">
    <property type="component" value="Unassembled WGS sequence"/>
</dbReference>
<feature type="transmembrane region" description="Helical" evidence="4">
    <location>
        <begin position="42"/>
        <end position="61"/>
    </location>
</feature>
<accession>A0A931GCG7</accession>
<sequence length="392" mass="41069">MKRQTLLLLAIVLLGLNLRPALAAIGPLLDRIQFDTGLDHVGASLLTSLPVVIMGLGALVAGSLRRHVGDSAGIFLGAVLIALACLLRGLLPSATPLIASALLAGAGIAFVQALLPGLIKSRFASDSGRLIGFYSCAIMAGAAFGAAFTPWLTHSLGWSWALASWALPAVLAAALWRRAAPGRAVTMATTTTTPPLVLWRWPRAWLLMSFFGIGTAGYTLVLAWLPPYYTALGWSAQSSGLLLAALTLCEVVAGLLLSSVLPRFPDRRPLLALVLLSLFTGLLVLQLAPQTLVVLVALLLGVGIGGLFPLSLVVAQDHLEDPEQTGDLLAFVQGGGYLIAACAPLLAGVLRRYSPDLSLSWQLMASASVVLMVMAVRLRPAHQHPGRGVVTD</sequence>
<dbReference type="PANTHER" id="PTHR23523:SF1">
    <property type="entry name" value="CYANATE TRANSPORT PROTEIN CYNX"/>
    <property type="match status" value="1"/>
</dbReference>
<keyword evidence="7" id="KW-1185">Reference proteome</keyword>
<evidence type="ECO:0000256" key="3">
    <source>
        <dbReference type="ARBA" id="ARBA00023136"/>
    </source>
</evidence>
<feature type="transmembrane region" description="Helical" evidence="4">
    <location>
        <begin position="158"/>
        <end position="176"/>
    </location>
</feature>
<protein>
    <submittedName>
        <fullName evidence="6">Cyanate transporter</fullName>
    </submittedName>
</protein>